<dbReference type="OrthoDB" id="3163890at2759"/>
<dbReference type="Proteomes" id="UP000714275">
    <property type="component" value="Unassembled WGS sequence"/>
</dbReference>
<keyword evidence="1" id="KW-0233">DNA recombination</keyword>
<evidence type="ECO:0000313" key="3">
    <source>
        <dbReference type="Proteomes" id="UP000714275"/>
    </source>
</evidence>
<dbReference type="InterPro" id="IPR013762">
    <property type="entry name" value="Integrase-like_cat_sf"/>
</dbReference>
<dbReference type="InterPro" id="IPR052925">
    <property type="entry name" value="Phage_Integrase-like_Recomb"/>
</dbReference>
<dbReference type="EMBL" id="JABBWD010000099">
    <property type="protein sequence ID" value="KAG1766130.1"/>
    <property type="molecule type" value="Genomic_DNA"/>
</dbReference>
<dbReference type="SUPFAM" id="SSF56349">
    <property type="entry name" value="DNA breaking-rejoining enzymes"/>
    <property type="match status" value="1"/>
</dbReference>
<dbReference type="AlphaFoldDB" id="A0A9P6ZJ89"/>
<protein>
    <submittedName>
        <fullName evidence="2">DNA breaking-rejoining enzyme</fullName>
    </submittedName>
</protein>
<organism evidence="2 3">
    <name type="scientific">Suillus placidus</name>
    <dbReference type="NCBI Taxonomy" id="48579"/>
    <lineage>
        <taxon>Eukaryota</taxon>
        <taxon>Fungi</taxon>
        <taxon>Dikarya</taxon>
        <taxon>Basidiomycota</taxon>
        <taxon>Agaricomycotina</taxon>
        <taxon>Agaricomycetes</taxon>
        <taxon>Agaricomycetidae</taxon>
        <taxon>Boletales</taxon>
        <taxon>Suillineae</taxon>
        <taxon>Suillaceae</taxon>
        <taxon>Suillus</taxon>
    </lineage>
</organism>
<evidence type="ECO:0000313" key="2">
    <source>
        <dbReference type="EMBL" id="KAG1766130.1"/>
    </source>
</evidence>
<name>A0A9P6ZJ89_9AGAM</name>
<dbReference type="PANTHER" id="PTHR34605">
    <property type="entry name" value="PHAGE_INTEGRASE DOMAIN-CONTAINING PROTEIN"/>
    <property type="match status" value="1"/>
</dbReference>
<reference evidence="2" key="1">
    <citation type="journal article" date="2020" name="New Phytol.">
        <title>Comparative genomics reveals dynamic genome evolution in host specialist ectomycorrhizal fungi.</title>
        <authorList>
            <person name="Lofgren L.A."/>
            <person name="Nguyen N.H."/>
            <person name="Vilgalys R."/>
            <person name="Ruytinx J."/>
            <person name="Liao H.L."/>
            <person name="Branco S."/>
            <person name="Kuo A."/>
            <person name="LaButti K."/>
            <person name="Lipzen A."/>
            <person name="Andreopoulos W."/>
            <person name="Pangilinan J."/>
            <person name="Riley R."/>
            <person name="Hundley H."/>
            <person name="Na H."/>
            <person name="Barry K."/>
            <person name="Grigoriev I.V."/>
            <person name="Stajich J.E."/>
            <person name="Kennedy P.G."/>
        </authorList>
    </citation>
    <scope>NUCLEOTIDE SEQUENCE</scope>
    <source>
        <strain evidence="2">DOB743</strain>
    </source>
</reference>
<dbReference type="InterPro" id="IPR011010">
    <property type="entry name" value="DNA_brk_join_enz"/>
</dbReference>
<dbReference type="Gene3D" id="1.10.443.10">
    <property type="entry name" value="Intergrase catalytic core"/>
    <property type="match status" value="1"/>
</dbReference>
<proteinExistence type="predicted"/>
<dbReference type="GO" id="GO:0015074">
    <property type="term" value="P:DNA integration"/>
    <property type="evidence" value="ECO:0007669"/>
    <property type="project" value="InterPro"/>
</dbReference>
<dbReference type="GO" id="GO:0003677">
    <property type="term" value="F:DNA binding"/>
    <property type="evidence" value="ECO:0007669"/>
    <property type="project" value="InterPro"/>
</dbReference>
<gene>
    <name evidence="2" type="ORF">EV702DRAFT_981064</name>
</gene>
<keyword evidence="3" id="KW-1185">Reference proteome</keyword>
<dbReference type="GO" id="GO:0006310">
    <property type="term" value="P:DNA recombination"/>
    <property type="evidence" value="ECO:0007669"/>
    <property type="project" value="UniProtKB-KW"/>
</dbReference>
<evidence type="ECO:0000256" key="1">
    <source>
        <dbReference type="ARBA" id="ARBA00023172"/>
    </source>
</evidence>
<accession>A0A9P6ZJ89</accession>
<dbReference type="PANTHER" id="PTHR34605:SF4">
    <property type="entry name" value="DNA ADENINE METHYLTRANSFERASE"/>
    <property type="match status" value="1"/>
</dbReference>
<sequence length="348" mass="39381">MLTCHESCDSLNLDGSSKLSTKDRGTYGYAQKMRASMTYAFGKLHGLRNMHWHESEAGDGTMVGNPSISVEVSSFMCSLRRRKVQAGEAANSACAITSEILFKLHHYNHLCENWTIQAYQPGGRKPAGGLGTSKNLDCWGGGRVRRLLQAVYTVAFLCMLQFDEVLKIQVHDLRVEKNRVVLYLPFQKTHQNGDIKPFYLWVLPSDEAHICPARALAAWLQESKLTTGYLFRKVVSGDRIAEANSPMSSEQLLELFRNNLLDINIDPAPYGTHSFCQGGCEYLHVERCWHLRRICEWGGWSTEFTNMTIVKYLISSNDDPAEPREHFFNPNQRPTIKCRQCGRCCSCA</sequence>
<comment type="caution">
    <text evidence="2">The sequence shown here is derived from an EMBL/GenBank/DDBJ whole genome shotgun (WGS) entry which is preliminary data.</text>
</comment>